<proteinExistence type="predicted"/>
<accession>A0A9D1I3L8</accession>
<reference evidence="1" key="1">
    <citation type="submission" date="2020-10" db="EMBL/GenBank/DDBJ databases">
        <authorList>
            <person name="Gilroy R."/>
        </authorList>
    </citation>
    <scope>NUCLEOTIDE SEQUENCE</scope>
    <source>
        <strain evidence="1">11300</strain>
    </source>
</reference>
<comment type="caution">
    <text evidence="1">The sequence shown here is derived from an EMBL/GenBank/DDBJ whole genome shotgun (WGS) entry which is preliminary data.</text>
</comment>
<dbReference type="AlphaFoldDB" id="A0A9D1I3L8"/>
<gene>
    <name evidence="1" type="ORF">IAD16_04365</name>
</gene>
<reference evidence="1" key="2">
    <citation type="journal article" date="2021" name="PeerJ">
        <title>Extensive microbial diversity within the chicken gut microbiome revealed by metagenomics and culture.</title>
        <authorList>
            <person name="Gilroy R."/>
            <person name="Ravi A."/>
            <person name="Getino M."/>
            <person name="Pursley I."/>
            <person name="Horton D.L."/>
            <person name="Alikhan N.F."/>
            <person name="Baker D."/>
            <person name="Gharbi K."/>
            <person name="Hall N."/>
            <person name="Watson M."/>
            <person name="Adriaenssens E.M."/>
            <person name="Foster-Nyarko E."/>
            <person name="Jarju S."/>
            <person name="Secka A."/>
            <person name="Antonio M."/>
            <person name="Oren A."/>
            <person name="Chaudhuri R.R."/>
            <person name="La Ragione R."/>
            <person name="Hildebrand F."/>
            <person name="Pallen M.J."/>
        </authorList>
    </citation>
    <scope>NUCLEOTIDE SEQUENCE</scope>
    <source>
        <strain evidence="1">11300</strain>
    </source>
</reference>
<name>A0A9D1I3L8_9FIRM</name>
<organism evidence="1 2">
    <name type="scientific">Candidatus Fimisoma avicola</name>
    <dbReference type="NCBI Taxonomy" id="2840826"/>
    <lineage>
        <taxon>Bacteria</taxon>
        <taxon>Bacillati</taxon>
        <taxon>Bacillota</taxon>
        <taxon>Clostridia</taxon>
        <taxon>Eubacteriales</taxon>
        <taxon>Candidatus Fimisoma</taxon>
    </lineage>
</organism>
<evidence type="ECO:0000313" key="2">
    <source>
        <dbReference type="Proteomes" id="UP000824091"/>
    </source>
</evidence>
<dbReference type="Proteomes" id="UP000824091">
    <property type="component" value="Unassembled WGS sequence"/>
</dbReference>
<evidence type="ECO:0000313" key="1">
    <source>
        <dbReference type="EMBL" id="HIU27589.1"/>
    </source>
</evidence>
<dbReference type="EMBL" id="DVMO01000062">
    <property type="protein sequence ID" value="HIU27589.1"/>
    <property type="molecule type" value="Genomic_DNA"/>
</dbReference>
<protein>
    <submittedName>
        <fullName evidence="1">Uncharacterized protein</fullName>
    </submittedName>
</protein>
<sequence length="198" mass="23349">MDRERLYEILDIEEPAEFDYFENIAALLECDENIGYEELYGLLQEVDKETLSMLIDNYFEELSDFLPEDDADFYLKIDQIRRSLVGLAKSSDDKNVLGSLAEELDRFRRWYAAESQVICSDLETGREEIHPLRDALALARMEKLDGDKYYYDFERCRDYDLDDYLMSFADMIAVSGVYDDEKNTVPDDWSSEEQQTYE</sequence>